<proteinExistence type="predicted"/>
<dbReference type="EMBL" id="JBEVCJ010000007">
    <property type="protein sequence ID" value="MET1255114.1"/>
    <property type="molecule type" value="Genomic_DNA"/>
</dbReference>
<keyword evidence="2" id="KW-1185">Reference proteome</keyword>
<accession>A0ABV2BT57</accession>
<dbReference type="PROSITE" id="PS51257">
    <property type="entry name" value="PROKAR_LIPOPROTEIN"/>
    <property type="match status" value="1"/>
</dbReference>
<organism evidence="1 2">
    <name type="scientific">Aliikangiella maris</name>
    <dbReference type="NCBI Taxonomy" id="3162458"/>
    <lineage>
        <taxon>Bacteria</taxon>
        <taxon>Pseudomonadati</taxon>
        <taxon>Pseudomonadota</taxon>
        <taxon>Gammaproteobacteria</taxon>
        <taxon>Oceanospirillales</taxon>
        <taxon>Pleioneaceae</taxon>
        <taxon>Aliikangiella</taxon>
    </lineage>
</organism>
<evidence type="ECO:0000313" key="2">
    <source>
        <dbReference type="Proteomes" id="UP001548189"/>
    </source>
</evidence>
<name>A0ABV2BT57_9GAMM</name>
<gene>
    <name evidence="1" type="ORF">ABVT43_08255</name>
</gene>
<evidence type="ECO:0000313" key="1">
    <source>
        <dbReference type="EMBL" id="MET1255114.1"/>
    </source>
</evidence>
<protein>
    <submittedName>
        <fullName evidence="1">Uncharacterized protein</fullName>
    </submittedName>
</protein>
<reference evidence="1 2" key="1">
    <citation type="submission" date="2024-06" db="EMBL/GenBank/DDBJ databases">
        <authorList>
            <person name="Li F."/>
        </authorList>
    </citation>
    <scope>NUCLEOTIDE SEQUENCE [LARGE SCALE GENOMIC DNA]</scope>
    <source>
        <strain evidence="1 2">GXAS 311</strain>
    </source>
</reference>
<comment type="caution">
    <text evidence="1">The sequence shown here is derived from an EMBL/GenBank/DDBJ whole genome shotgun (WGS) entry which is preliminary data.</text>
</comment>
<dbReference type="Proteomes" id="UP001548189">
    <property type="component" value="Unassembled WGS sequence"/>
</dbReference>
<sequence length="209" mass="22855">MSVVKNYLITGSVVFFMVTAGLGCSVSNKRLKQIGAVVVIGLAAKLIYDMVIDSESTQTTNEENVISKYKAAHFTLPPQPLLVSYQSNIKPGEVVKAGNDISVVSSLEVVPGTSTRQVDIKEKIIIFDNEDHTKELKSLTKMVNKETRAGGIFKNQFTFKLPKGMPQGVYPIKTLVYVNGKAFAPNDNRMQLVMNEADTQSLLEVSVAP</sequence>